<evidence type="ECO:0000256" key="1">
    <source>
        <dbReference type="SAM" id="MobiDB-lite"/>
    </source>
</evidence>
<dbReference type="EMBL" id="CP042913">
    <property type="protein sequence ID" value="QEG33951.1"/>
    <property type="molecule type" value="Genomic_DNA"/>
</dbReference>
<gene>
    <name evidence="2" type="ORF">Pr1d_12220</name>
</gene>
<evidence type="ECO:0000313" key="3">
    <source>
        <dbReference type="Proteomes" id="UP000323917"/>
    </source>
</evidence>
<sequence>MSRCETVANCNYKVLAMILSLRRSFALLVVCLMSLCWPSISRGQFVPGLLTETIPSQAYFEAFNDLYRGEYRDALRALNREARGSIRIGVTERWIDAICYHAAWGEVLYHAGQPALALEQFDQACSMFLQDPKWMLQVNFTSDPRPDASLGRTAIPWGTSTRQFILGDIPETLPIQMGDDLATQNQVAQQGGVLRQMQMWQINVMEIVRATSLAIRRRNELLGPLAVHDPISREMVNKLSSGIAPPNHWSNAWADLQLGLAYAGQGNLDQANSMLKRAERLAGRFDHPLTCVALLEQGRLAMEAGKFDLADRLFAEASYSAFYYEDAGVIDEAFRLASQNRLAAPNPEPNPALDNAAAWARRERFDHIFARLCFARAEEWMNSENWREAASTLQTGQARLGDARTGLLGNWSQFLEARVLAELGKPTAINVLNEALANQMAMSNRMLQLQLADRWFDQQQLRASSANDVYGKLLSDPHAVDWAFRPLETMAIMKAPLDGSFDRWLIALLERRDKLAALEVSDLAKRRRFFRSLPLGGRIAALRQTLESPSNTLSPAERTLQHDLLMRFPNYQDLLKSGRQIQNQLREQWKPKMSNEDQQALSKLWKKWSENLAERERLLGKMSLGRTTSQFGFPQIVSIAELQGVLKPGQAVVIFHETAGDLLGFLVTDRASTSWNCGPSGAIARSLSQFLRDLGSGDRNNPINEKQLESTDWMESGQELFHALFDGSSIDPDSMDELVVVPDGLVWYVPLNAIPIKLEDRTVPLTSLSRIRVVPTMGLAFGHAEPWRRVQHSSIIGDELVPGDKDDTKAELLEPLQTAMPNLIELPDPTPVSTPVIASLLDALVVLDEFDIDRNEPLAWSPIPNAREGHDGELAAWLALPLRGPQRMVFPGAHTIAENGGKTSRRRGSQAPPGNELFLASCGLMSTGAQTILLSRWIVGGESTMQLVREFVQELHRTSAADAWQRCIEVAKVIQLEPGLEPRVSLGNVDELPTAEHPFFWSGYLLVDTGEPPLPPPAKSDKEQADKTEAPPEKPVPK</sequence>
<evidence type="ECO:0000313" key="2">
    <source>
        <dbReference type="EMBL" id="QEG33951.1"/>
    </source>
</evidence>
<reference evidence="2 3" key="1">
    <citation type="submission" date="2019-08" db="EMBL/GenBank/DDBJ databases">
        <title>Deep-cultivation of Planctomycetes and their phenomic and genomic characterization uncovers novel biology.</title>
        <authorList>
            <person name="Wiegand S."/>
            <person name="Jogler M."/>
            <person name="Boedeker C."/>
            <person name="Pinto D."/>
            <person name="Vollmers J."/>
            <person name="Rivas-Marin E."/>
            <person name="Kohn T."/>
            <person name="Peeters S.H."/>
            <person name="Heuer A."/>
            <person name="Rast P."/>
            <person name="Oberbeckmann S."/>
            <person name="Bunk B."/>
            <person name="Jeske O."/>
            <person name="Meyerdierks A."/>
            <person name="Storesund J.E."/>
            <person name="Kallscheuer N."/>
            <person name="Luecker S."/>
            <person name="Lage O.M."/>
            <person name="Pohl T."/>
            <person name="Merkel B.J."/>
            <person name="Hornburger P."/>
            <person name="Mueller R.-W."/>
            <person name="Bruemmer F."/>
            <person name="Labrenz M."/>
            <person name="Spormann A.M."/>
            <person name="Op den Camp H."/>
            <person name="Overmann J."/>
            <person name="Amann R."/>
            <person name="Jetten M.S.M."/>
            <person name="Mascher T."/>
            <person name="Medema M.H."/>
            <person name="Devos D.P."/>
            <person name="Kaster A.-K."/>
            <person name="Ovreas L."/>
            <person name="Rohde M."/>
            <person name="Galperin M.Y."/>
            <person name="Jogler C."/>
        </authorList>
    </citation>
    <scope>NUCLEOTIDE SEQUENCE [LARGE SCALE GENOMIC DNA]</scope>
    <source>
        <strain evidence="2 3">Pr1d</strain>
    </source>
</reference>
<feature type="compositionally biased region" description="Basic and acidic residues" evidence="1">
    <location>
        <begin position="1019"/>
        <end position="1038"/>
    </location>
</feature>
<dbReference type="KEGG" id="bgok:Pr1d_12220"/>
<dbReference type="AlphaFoldDB" id="A0A5B9QIA3"/>
<keyword evidence="3" id="KW-1185">Reference proteome</keyword>
<accession>A0A5B9QIA3</accession>
<proteinExistence type="predicted"/>
<dbReference type="Gene3D" id="1.25.40.10">
    <property type="entry name" value="Tetratricopeptide repeat domain"/>
    <property type="match status" value="1"/>
</dbReference>
<dbReference type="SUPFAM" id="SSF48452">
    <property type="entry name" value="TPR-like"/>
    <property type="match status" value="1"/>
</dbReference>
<protein>
    <submittedName>
        <fullName evidence="2">CHAT domain protein</fullName>
    </submittedName>
</protein>
<feature type="region of interest" description="Disordered" evidence="1">
    <location>
        <begin position="1011"/>
        <end position="1038"/>
    </location>
</feature>
<organism evidence="2 3">
    <name type="scientific">Bythopirellula goksoeyrii</name>
    <dbReference type="NCBI Taxonomy" id="1400387"/>
    <lineage>
        <taxon>Bacteria</taxon>
        <taxon>Pseudomonadati</taxon>
        <taxon>Planctomycetota</taxon>
        <taxon>Planctomycetia</taxon>
        <taxon>Pirellulales</taxon>
        <taxon>Lacipirellulaceae</taxon>
        <taxon>Bythopirellula</taxon>
    </lineage>
</organism>
<dbReference type="InterPro" id="IPR011990">
    <property type="entry name" value="TPR-like_helical_dom_sf"/>
</dbReference>
<name>A0A5B9QIA3_9BACT</name>
<dbReference type="Proteomes" id="UP000323917">
    <property type="component" value="Chromosome"/>
</dbReference>